<dbReference type="Pfam" id="PF02872">
    <property type="entry name" value="5_nucleotid_C"/>
    <property type="match status" value="1"/>
</dbReference>
<gene>
    <name evidence="10" type="ORF">SAC06_04405</name>
</gene>
<dbReference type="Gene3D" id="3.60.10.10">
    <property type="entry name" value="Endonuclease/exonuclease/phosphatase"/>
    <property type="match status" value="1"/>
</dbReference>
<evidence type="ECO:0000259" key="8">
    <source>
        <dbReference type="Pfam" id="PF00746"/>
    </source>
</evidence>
<dbReference type="PANTHER" id="PTHR11575">
    <property type="entry name" value="5'-NUCLEOTIDASE-RELATED"/>
    <property type="match status" value="1"/>
</dbReference>
<dbReference type="NCBIfam" id="NF033681">
    <property type="entry name" value="ExeM_NucH_DNase"/>
    <property type="match status" value="1"/>
</dbReference>
<evidence type="ECO:0000256" key="3">
    <source>
        <dbReference type="ARBA" id="ARBA00022729"/>
    </source>
</evidence>
<keyword evidence="2" id="KW-0964">Secreted</keyword>
<dbReference type="GO" id="GO:0009166">
    <property type="term" value="P:nucleotide catabolic process"/>
    <property type="evidence" value="ECO:0007669"/>
    <property type="project" value="InterPro"/>
</dbReference>
<dbReference type="CDD" id="cd10283">
    <property type="entry name" value="MnuA_DNase1-like"/>
    <property type="match status" value="1"/>
</dbReference>
<dbReference type="InterPro" id="IPR013783">
    <property type="entry name" value="Ig-like_fold"/>
</dbReference>
<dbReference type="GO" id="GO:0008253">
    <property type="term" value="F:5'-nucleotidase activity"/>
    <property type="evidence" value="ECO:0007669"/>
    <property type="project" value="TreeGrafter"/>
</dbReference>
<accession>A0AAU7V8M5</accession>
<feature type="compositionally biased region" description="Polar residues" evidence="5">
    <location>
        <begin position="40"/>
        <end position="51"/>
    </location>
</feature>
<dbReference type="GO" id="GO:0005975">
    <property type="term" value="P:carbohydrate metabolic process"/>
    <property type="evidence" value="ECO:0007669"/>
    <property type="project" value="UniProtKB-ARBA"/>
</dbReference>
<dbReference type="CDD" id="cd04486">
    <property type="entry name" value="YhcR_OBF_like"/>
    <property type="match status" value="1"/>
</dbReference>
<dbReference type="SUPFAM" id="SSF56300">
    <property type="entry name" value="Metallo-dependent phosphatases"/>
    <property type="match status" value="1"/>
</dbReference>
<keyword evidence="1" id="KW-0134">Cell wall</keyword>
<dbReference type="InterPro" id="IPR019931">
    <property type="entry name" value="LPXTG_anchor"/>
</dbReference>
<organism evidence="10">
    <name type="scientific">Scrofimicrobium appendicitidis</name>
    <dbReference type="NCBI Taxonomy" id="3079930"/>
    <lineage>
        <taxon>Bacteria</taxon>
        <taxon>Bacillati</taxon>
        <taxon>Actinomycetota</taxon>
        <taxon>Actinomycetes</taxon>
        <taxon>Actinomycetales</taxon>
        <taxon>Actinomycetaceae</taxon>
        <taxon>Scrofimicrobium</taxon>
    </lineage>
</organism>
<dbReference type="Gene3D" id="3.90.780.10">
    <property type="entry name" value="5'-Nucleotidase, C-terminal domain"/>
    <property type="match status" value="1"/>
</dbReference>
<feature type="region of interest" description="Disordered" evidence="5">
    <location>
        <begin position="1"/>
        <end position="59"/>
    </location>
</feature>
<dbReference type="SUPFAM" id="SSF55816">
    <property type="entry name" value="5'-nucleotidase (syn. UDP-sugar hydrolase), C-terminal domain"/>
    <property type="match status" value="1"/>
</dbReference>
<evidence type="ECO:0000256" key="4">
    <source>
        <dbReference type="ARBA" id="ARBA00023088"/>
    </source>
</evidence>
<proteinExistence type="predicted"/>
<dbReference type="InterPro" id="IPR006179">
    <property type="entry name" value="5_nucleotidase/apyrase"/>
</dbReference>
<sequence length="1476" mass="155416">MLAAEGQNEPNPNPPIAENLLDLPQSGDPAEGPQSDPEDTPTTQLVPTPRSTGDPFPSIESIRELGVGQSDVTTEGWVTATYPTGGLKGFVIQSPGTGGTCDLEGTSDAIFIYAGNNAITYPSVGEYVQVTGNTSSYGAQGDEDGLFQISLTSADAVSVQADTTGIDPAEPISCPWPETMAERDAIESMLYLPEGDFAVTNNYDANQYGSLTISATGAPLLQPTDVAPYGTAGYDQQVSTNYAKSFVLDDGSTTKFANGAGKNLVPPYVSAEGATAVGANVQFKDPLVVDFRNGVWTLNPTEQIETSAEAVIGELPADFTYTRPAAPTKASLGDADLVVGGFNLENYFPTTGDSWAATCTSYKDRNNVPISVNRCPDATVDGHTTAGPRGAWDAANLANQTSKLVSAINTLDASALGVMELENSYKLSFGDESKAGASAQYLVDALNDAAGYEKWDFITPNLDQSEAYDQQDVMYPGIIYQPEDVTPIGPNLILGDQSDPGEAFSNARAPFGQAFEPADGGRPFFLVANHFKSKSSPGSGDEADNGQGGWNASRTAQANALANWIDQDALPELETLTGKVVEDVVLVGDFNSYTFEDPMLALYAAGYQNLNVTDGMPENSSYNYSGLNGSLDHVLISSSAAARTTGHAIWNINSPESIALDFNRLDATPGDFVQDTLGEPYRSSDHDPAVVGFDADDAGTVDVNLLNINDFHGRIDGTLNPEGDALTASPTVNFAWTIEDLREQYGSSNTLFLSAGDNVGASLFPSSIEQDQPTIDLLNTLGLAASAVGNHEFDAGWQDLRDRLQDEFDAPLLGANVYLKGTDTPALPEYAMLDAAGLRVAVIGAVTEETPTLVNPQNVADVDFGDPVEAVNRVAAELMALPEDERPDLIVAEYHEGAPQGANASTLEEQVANSPVFASLVNDTSADVDAIFTGHTHQAYAWEGPVPGVEGKTRPVVSTGSYGVNVGQVILTVDQETGDVVAHTERLVPVAAGGTMEEMRENPTVEAAYQIILAAMQNAREVGDAPTGTLTAPITRAYTDGVYVDGVFQKTEASKEDRGEASPLATLVGNMLRDSMSSLPTPPDIGVLNPGGLRTDLVPDEDGNITVAQARAVLPFNNELTIATVTGQQFIQILEEQWQRTADGEVPSRDYLQLGLSDNVTYTYTEVDDPANPGHTKGIVNSVTINGLPIDPAAEYRIGTFSFLSAGGDNFHTFADSSVLETGLLDWEAWLNYLETSSPITPDFARAGVQVEGLAAGQQLMAGEELTVNLSRMDIPAVGAPANTSVSADFQPAVFRAGGESVPVTDGAATLTLTVPDGINGPAMFSALADPTGTQVLIPVLIGSEVEAPTITVDPTKVQAGKDVTINGKDWFPGTEIKLSLGENELGTATAGEDGSFSVKVTIPKTVKAGSYLVTAFDLERTATASLQVTAVPSTEVDKPKDELPKTGANIMWALILAAAATAGGVTVVRRVRADR</sequence>
<dbReference type="InterPro" id="IPR047971">
    <property type="entry name" value="ExeM-like"/>
</dbReference>
<dbReference type="InterPro" id="IPR029052">
    <property type="entry name" value="Metallo-depent_PP-like"/>
</dbReference>
<keyword evidence="10" id="KW-0378">Hydrolase</keyword>
<dbReference type="GO" id="GO:0004519">
    <property type="term" value="F:endonuclease activity"/>
    <property type="evidence" value="ECO:0007669"/>
    <property type="project" value="UniProtKB-KW"/>
</dbReference>
<feature type="domain" description="Calcineurin-like phosphoesterase" evidence="7">
    <location>
        <begin position="707"/>
        <end position="938"/>
    </location>
</feature>
<dbReference type="GO" id="GO:0008768">
    <property type="term" value="F:UDP-sugar diphosphatase activity"/>
    <property type="evidence" value="ECO:0007669"/>
    <property type="project" value="TreeGrafter"/>
</dbReference>
<dbReference type="EMBL" id="CP138335">
    <property type="protein sequence ID" value="XBW08804.1"/>
    <property type="molecule type" value="Genomic_DNA"/>
</dbReference>
<dbReference type="SUPFAM" id="SSF56219">
    <property type="entry name" value="DNase I-like"/>
    <property type="match status" value="1"/>
</dbReference>
<evidence type="ECO:0000256" key="6">
    <source>
        <dbReference type="SAM" id="Phobius"/>
    </source>
</evidence>
<dbReference type="Gene3D" id="2.60.40.10">
    <property type="entry name" value="Immunoglobulins"/>
    <property type="match status" value="1"/>
</dbReference>
<dbReference type="RefSeq" id="WP_350259004.1">
    <property type="nucleotide sequence ID" value="NZ_CP138335.1"/>
</dbReference>
<protein>
    <submittedName>
        <fullName evidence="10">ExeM/NucH family extracellular endonuclease</fullName>
    </submittedName>
</protein>
<keyword evidence="3" id="KW-0732">Signal</keyword>
<evidence type="ECO:0000259" key="9">
    <source>
        <dbReference type="Pfam" id="PF02872"/>
    </source>
</evidence>
<dbReference type="KEGG" id="sapp:SAC06_04405"/>
<dbReference type="GO" id="GO:0030288">
    <property type="term" value="C:outer membrane-bounded periplasmic space"/>
    <property type="evidence" value="ECO:0007669"/>
    <property type="project" value="TreeGrafter"/>
</dbReference>
<feature type="domain" description="Gram-positive cocci surface proteins LPxTG" evidence="8">
    <location>
        <begin position="1437"/>
        <end position="1470"/>
    </location>
</feature>
<keyword evidence="10" id="KW-0255">Endonuclease</keyword>
<feature type="region of interest" description="Disordered" evidence="5">
    <location>
        <begin position="533"/>
        <end position="552"/>
    </location>
</feature>
<feature type="transmembrane region" description="Helical" evidence="6">
    <location>
        <begin position="1451"/>
        <end position="1469"/>
    </location>
</feature>
<dbReference type="InterPro" id="IPR036691">
    <property type="entry name" value="Endo/exonu/phosph_ase_sf"/>
</dbReference>
<feature type="domain" description="5'-Nucleotidase C-terminal" evidence="9">
    <location>
        <begin position="1066"/>
        <end position="1215"/>
    </location>
</feature>
<keyword evidence="4" id="KW-0572">Peptidoglycan-anchor</keyword>
<name>A0AAU7V8M5_9ACTO</name>
<evidence type="ECO:0000256" key="5">
    <source>
        <dbReference type="SAM" id="MobiDB-lite"/>
    </source>
</evidence>
<dbReference type="InterPro" id="IPR036907">
    <property type="entry name" value="5'-Nucleotdase_C_sf"/>
</dbReference>
<dbReference type="Gene3D" id="3.60.21.10">
    <property type="match status" value="1"/>
</dbReference>
<dbReference type="InterPro" id="IPR004843">
    <property type="entry name" value="Calcineurin-like_PHP"/>
</dbReference>
<keyword evidence="10" id="KW-0540">Nuclease</keyword>
<reference evidence="10" key="1">
    <citation type="submission" date="2023-11" db="EMBL/GenBank/DDBJ databases">
        <title>Scrofimicrobium hongkongense sp. nov., isolated from a patient with peritonitis.</title>
        <authorList>
            <person name="Lao H.Y."/>
            <person name="Wong A.Y.P."/>
            <person name="Ng T.L."/>
            <person name="Wong R.Y.L."/>
            <person name="Yau M.C.Y."/>
            <person name="Lam J.Y.W."/>
            <person name="Siu G.K.H."/>
        </authorList>
    </citation>
    <scope>NUCLEOTIDE SEQUENCE</scope>
    <source>
        <strain evidence="10">R131</strain>
    </source>
</reference>
<evidence type="ECO:0000256" key="2">
    <source>
        <dbReference type="ARBA" id="ARBA00022525"/>
    </source>
</evidence>
<dbReference type="PRINTS" id="PR01607">
    <property type="entry name" value="APYRASEFAMLY"/>
</dbReference>
<evidence type="ECO:0000259" key="7">
    <source>
        <dbReference type="Pfam" id="PF00149"/>
    </source>
</evidence>
<dbReference type="InterPro" id="IPR008334">
    <property type="entry name" value="5'-Nucleotdase_C"/>
</dbReference>
<evidence type="ECO:0000313" key="10">
    <source>
        <dbReference type="EMBL" id="XBW08804.1"/>
    </source>
</evidence>
<keyword evidence="6" id="KW-0472">Membrane</keyword>
<dbReference type="PANTHER" id="PTHR11575:SF24">
    <property type="entry name" value="5'-NUCLEOTIDASE"/>
    <property type="match status" value="1"/>
</dbReference>
<keyword evidence="6" id="KW-0812">Transmembrane</keyword>
<dbReference type="Pfam" id="PF00149">
    <property type="entry name" value="Metallophos"/>
    <property type="match status" value="1"/>
</dbReference>
<dbReference type="Pfam" id="PF00746">
    <property type="entry name" value="Gram_pos_anchor"/>
    <property type="match status" value="1"/>
</dbReference>
<keyword evidence="6" id="KW-1133">Transmembrane helix</keyword>
<evidence type="ECO:0000256" key="1">
    <source>
        <dbReference type="ARBA" id="ARBA00022512"/>
    </source>
</evidence>